<accession>A0A117UVY4</accession>
<dbReference type="SUPFAM" id="SSF56731">
    <property type="entry name" value="DNA primase core"/>
    <property type="match status" value="1"/>
</dbReference>
<dbReference type="STRING" id="1117702.AQZ52_09730"/>
<sequence length="812" mass="89719">MTNAATIAKALDAQKFRSSGDGFVCRCPTHDDDQPSLKISNGKDGKILIHCHAGCEPRVVIDEIKRRGLWPEQQREQTQRKPRKAANDDKRRIVAKYEYFDPETGELKMQVLRWEPKTFSQRRPDPNRPGEWANQVSAEHRTLYNAPRAFRHDKVIFVVEGEKDVDNLAEIGVVATCNPGGAGKWQDSYSEILRGKDVVLVPDNDDAGRKHTEVVGKALQGIAKRVRVLTLPDLPEKGDVSDWLAAGGTRAQLVDLVKNAPEWAPPVAQAAPPIPAANDNADDKPFQCLGYNKGTYYYLPRGQQQVVELSASGHTKANMLGLADYNWWMLEFPGSEKSPINVDMAANWMVRTCERRGVWDPSDTRGRGAWFDDGRIVVHCGDMLYVDRTPTAPSAIRSRYVYELGQPMRAAIDNPLSAGEASLYLEHMRRMPFARVLDATMMAGWTVCAHIGGVLNWRPHIWLVGAKGTGKSYVMDSVVKRLFGPQRCLSVASSTTEAGLRQTLGSDAIPVLFDEAEGQDHAAIMRMQRILETVRQSSSETGAKIAKGTTSGSAMSFQIRSCFMFASINASIVQQSDRSRITVVELKAERRRYGLAELNKAGEFLIGDEYAQRYQARAIQLAPVIRHNAEVFAVAAAALLGEQRAGDQYGALFAGAYSLTSDERVTLEQAEAWLAQFDLSEDKAEVDTMSDEQACLQYLLQQVVRGVDMPVGKRDLTVGELVEYAKQIKWDGGNGDNAQMAEHALGRIGIKHSSEGGVLISNTADGVRRLLNGTPWSLNWAKVLRRLQGARAAGVKYFGFPGSETRATFVPL</sequence>
<dbReference type="GO" id="GO:0006269">
    <property type="term" value="P:DNA replication, synthesis of primer"/>
    <property type="evidence" value="ECO:0007669"/>
    <property type="project" value="TreeGrafter"/>
</dbReference>
<dbReference type="GO" id="GO:0008270">
    <property type="term" value="F:zinc ion binding"/>
    <property type="evidence" value="ECO:0007669"/>
    <property type="project" value="InterPro"/>
</dbReference>
<dbReference type="PANTHER" id="PTHR30313">
    <property type="entry name" value="DNA PRIMASE"/>
    <property type="match status" value="1"/>
</dbReference>
<gene>
    <name evidence="1" type="ORF">AQZ52_09730</name>
</gene>
<dbReference type="GO" id="GO:0005737">
    <property type="term" value="C:cytoplasm"/>
    <property type="evidence" value="ECO:0007669"/>
    <property type="project" value="TreeGrafter"/>
</dbReference>
<protein>
    <recommendedName>
        <fullName evidence="3">Toprim domain-containing protein</fullName>
    </recommendedName>
</protein>
<dbReference type="InterPro" id="IPR036977">
    <property type="entry name" value="DNA_primase_Znf_CHC2"/>
</dbReference>
<dbReference type="CDD" id="cd01029">
    <property type="entry name" value="TOPRIM_primases"/>
    <property type="match status" value="1"/>
</dbReference>
<dbReference type="EMBL" id="LLZS01000006">
    <property type="protein sequence ID" value="KUR71850.1"/>
    <property type="molecule type" value="Genomic_DNA"/>
</dbReference>
<dbReference type="PANTHER" id="PTHR30313:SF2">
    <property type="entry name" value="DNA PRIMASE"/>
    <property type="match status" value="1"/>
</dbReference>
<evidence type="ECO:0000313" key="2">
    <source>
        <dbReference type="Proteomes" id="UP000058012"/>
    </source>
</evidence>
<evidence type="ECO:0008006" key="3">
    <source>
        <dbReference type="Google" id="ProtNLM"/>
    </source>
</evidence>
<keyword evidence="2" id="KW-1185">Reference proteome</keyword>
<dbReference type="Proteomes" id="UP000058012">
    <property type="component" value="Unassembled WGS sequence"/>
</dbReference>
<dbReference type="GO" id="GO:0003677">
    <property type="term" value="F:DNA binding"/>
    <property type="evidence" value="ECO:0007669"/>
    <property type="project" value="InterPro"/>
</dbReference>
<dbReference type="AlphaFoldDB" id="A0A117UVY4"/>
<dbReference type="RefSeq" id="WP_067909031.1">
    <property type="nucleotide sequence ID" value="NZ_KQ954244.1"/>
</dbReference>
<evidence type="ECO:0000313" key="1">
    <source>
        <dbReference type="EMBL" id="KUR71850.1"/>
    </source>
</evidence>
<organism evidence="1 2">
    <name type="scientific">Novosphingobium fuchskuhlense</name>
    <dbReference type="NCBI Taxonomy" id="1117702"/>
    <lineage>
        <taxon>Bacteria</taxon>
        <taxon>Pseudomonadati</taxon>
        <taxon>Pseudomonadota</taxon>
        <taxon>Alphaproteobacteria</taxon>
        <taxon>Sphingomonadales</taxon>
        <taxon>Sphingomonadaceae</taxon>
        <taxon>Novosphingobium</taxon>
    </lineage>
</organism>
<dbReference type="Gene3D" id="3.90.580.10">
    <property type="entry name" value="Zinc finger, CHC2-type domain"/>
    <property type="match status" value="1"/>
</dbReference>
<dbReference type="Gene3D" id="3.40.1360.10">
    <property type="match status" value="1"/>
</dbReference>
<name>A0A117UVY4_9SPHN</name>
<dbReference type="OrthoDB" id="7208869at2"/>
<dbReference type="InterPro" id="IPR050219">
    <property type="entry name" value="DnaG_primase"/>
</dbReference>
<proteinExistence type="predicted"/>
<reference evidence="1 2" key="1">
    <citation type="submission" date="2015-10" db="EMBL/GenBank/DDBJ databases">
        <title>Draft genome sequence of Novosphingobium fuchskuhlense DSM 25065 isolated from a surface water sample of the southwest basin of Lake Grosse Fuchskuhle.</title>
        <authorList>
            <person name="Ruckert C."/>
            <person name="Winkler A."/>
            <person name="Glaeser J."/>
            <person name="Grossart H.-P."/>
            <person name="Kalinowski J."/>
            <person name="Glaeser S."/>
        </authorList>
    </citation>
    <scope>NUCLEOTIDE SEQUENCE [LARGE SCALE GENOMIC DNA]</scope>
    <source>
        <strain evidence="1 2">FNE08-7</strain>
    </source>
</reference>
<comment type="caution">
    <text evidence="1">The sequence shown here is derived from an EMBL/GenBank/DDBJ whole genome shotgun (WGS) entry which is preliminary data.</text>
</comment>
<dbReference type="InterPro" id="IPR034154">
    <property type="entry name" value="TOPRIM_DnaG/twinkle"/>
</dbReference>